<sequence length="62" mass="6213">MPLVLGGLTKEHVIAAVGEDVGARGPVAHLVPGSLLVTAVLTAAYATRALLVVVLGSDEARP</sequence>
<evidence type="ECO:0000313" key="2">
    <source>
        <dbReference type="Proteomes" id="UP001059663"/>
    </source>
</evidence>
<evidence type="ECO:0000313" key="1">
    <source>
        <dbReference type="EMBL" id="UUZ45355.1"/>
    </source>
</evidence>
<gene>
    <name evidence="1" type="ORF">LP422_03925</name>
</gene>
<name>A0AC61U5M4_9MICO</name>
<accession>A0AC61U5M4</accession>
<organism evidence="1 2">
    <name type="scientific">Janibacter limosus</name>
    <dbReference type="NCBI Taxonomy" id="53458"/>
    <lineage>
        <taxon>Bacteria</taxon>
        <taxon>Bacillati</taxon>
        <taxon>Actinomycetota</taxon>
        <taxon>Actinomycetes</taxon>
        <taxon>Micrococcales</taxon>
        <taxon>Intrasporangiaceae</taxon>
        <taxon>Janibacter</taxon>
    </lineage>
</organism>
<reference evidence="1" key="1">
    <citation type="submission" date="2021-11" db="EMBL/GenBank/DDBJ databases">
        <title>Study of the species diversity of bacterial strains isolated from a unique natural object - Shulgan-Tash cave (Bashkiria).</title>
        <authorList>
            <person name="Sazanova A.L."/>
            <person name="Chirak E.R."/>
            <person name="Safronova V.I."/>
        </authorList>
    </citation>
    <scope>NUCLEOTIDE SEQUENCE</scope>
    <source>
        <strain evidence="1">P1</strain>
    </source>
</reference>
<dbReference type="Proteomes" id="UP001059663">
    <property type="component" value="Chromosome"/>
</dbReference>
<protein>
    <submittedName>
        <fullName evidence="1">Uncharacterized protein</fullName>
    </submittedName>
</protein>
<dbReference type="EMBL" id="CP087977">
    <property type="protein sequence ID" value="UUZ45355.1"/>
    <property type="molecule type" value="Genomic_DNA"/>
</dbReference>
<proteinExistence type="predicted"/>